<evidence type="ECO:0000313" key="2">
    <source>
        <dbReference type="Proteomes" id="UP000010932"/>
    </source>
</evidence>
<comment type="caution">
    <text evidence="1">The sequence shown here is derived from an EMBL/GenBank/DDBJ whole genome shotgun (WGS) entry which is preliminary data.</text>
</comment>
<reference evidence="1 2" key="1">
    <citation type="journal article" date="2013" name="Genome Announc.">
        <title>Whole-Genome Sequence of Microcystis aeruginosa TAIHU98, a Nontoxic Bloom-Forming Strain Isolated from Taihu Lake, China.</title>
        <authorList>
            <person name="Yang C."/>
            <person name="Zhang W."/>
            <person name="Ren M."/>
            <person name="Song L."/>
            <person name="Li T."/>
            <person name="Zhao J."/>
        </authorList>
    </citation>
    <scope>NUCLEOTIDE SEQUENCE [LARGE SCALE GENOMIC DNA]</scope>
    <source>
        <strain evidence="1 2">TAIHU98</strain>
    </source>
</reference>
<dbReference type="AlphaFoldDB" id="L7E7Q2"/>
<protein>
    <submittedName>
        <fullName evidence="1">Uncharacterized protein</fullName>
    </submittedName>
</protein>
<organism evidence="1 2">
    <name type="scientific">Microcystis aeruginosa TAIHU98</name>
    <dbReference type="NCBI Taxonomy" id="1134457"/>
    <lineage>
        <taxon>Bacteria</taxon>
        <taxon>Bacillati</taxon>
        <taxon>Cyanobacteriota</taxon>
        <taxon>Cyanophyceae</taxon>
        <taxon>Oscillatoriophycideae</taxon>
        <taxon>Chroococcales</taxon>
        <taxon>Microcystaceae</taxon>
        <taxon>Microcystis</taxon>
    </lineage>
</organism>
<proteinExistence type="predicted"/>
<dbReference type="Proteomes" id="UP000010932">
    <property type="component" value="Unassembled WGS sequence"/>
</dbReference>
<dbReference type="EMBL" id="ANKQ01000001">
    <property type="protein sequence ID" value="ELP55495.1"/>
    <property type="molecule type" value="Genomic_DNA"/>
</dbReference>
<evidence type="ECO:0000313" key="1">
    <source>
        <dbReference type="EMBL" id="ELP55495.1"/>
    </source>
</evidence>
<name>L7E7Q2_MICAE</name>
<accession>L7E7Q2</accession>
<sequence length="78" mass="8594">MATSKPVKPHTPHSTKNFLPQTLTIDYVSAATSAQTNLRFLDHSSLQTLAKKVTHSQPPSFAQMSDFLIYAKALHGEL</sequence>
<gene>
    <name evidence="1" type="ORF">O53_92</name>
</gene>
<dbReference type="PATRIC" id="fig|1134457.3.peg.1054"/>